<protein>
    <submittedName>
        <fullName evidence="1">Uncharacterized protein</fullName>
    </submittedName>
</protein>
<organism evidence="1 2">
    <name type="scientific">Avena sativa</name>
    <name type="common">Oat</name>
    <dbReference type="NCBI Taxonomy" id="4498"/>
    <lineage>
        <taxon>Eukaryota</taxon>
        <taxon>Viridiplantae</taxon>
        <taxon>Streptophyta</taxon>
        <taxon>Embryophyta</taxon>
        <taxon>Tracheophyta</taxon>
        <taxon>Spermatophyta</taxon>
        <taxon>Magnoliopsida</taxon>
        <taxon>Liliopsida</taxon>
        <taxon>Poales</taxon>
        <taxon>Poaceae</taxon>
        <taxon>BOP clade</taxon>
        <taxon>Pooideae</taxon>
        <taxon>Poodae</taxon>
        <taxon>Poeae</taxon>
        <taxon>Poeae Chloroplast Group 1 (Aveneae type)</taxon>
        <taxon>Aveninae</taxon>
        <taxon>Avena</taxon>
    </lineage>
</organism>
<accession>A0ACD5TH93</accession>
<proteinExistence type="predicted"/>
<dbReference type="EnsemblPlants" id="AVESA.00010b.r2.1AG0052970.1">
    <property type="protein sequence ID" value="AVESA.00010b.r2.1AG0052970.1.CDS.1"/>
    <property type="gene ID" value="AVESA.00010b.r2.1AG0052970"/>
</dbReference>
<reference evidence="1" key="2">
    <citation type="submission" date="2025-09" db="UniProtKB">
        <authorList>
            <consortium name="EnsemblPlants"/>
        </authorList>
    </citation>
    <scope>IDENTIFICATION</scope>
</reference>
<keyword evidence="2" id="KW-1185">Reference proteome</keyword>
<name>A0ACD5TH93_AVESA</name>
<reference evidence="1" key="1">
    <citation type="submission" date="2021-05" db="EMBL/GenBank/DDBJ databases">
        <authorList>
            <person name="Scholz U."/>
            <person name="Mascher M."/>
            <person name="Fiebig A."/>
        </authorList>
    </citation>
    <scope>NUCLEOTIDE SEQUENCE [LARGE SCALE GENOMIC DNA]</scope>
</reference>
<evidence type="ECO:0000313" key="2">
    <source>
        <dbReference type="Proteomes" id="UP001732700"/>
    </source>
</evidence>
<dbReference type="Proteomes" id="UP001732700">
    <property type="component" value="Chromosome 1A"/>
</dbReference>
<evidence type="ECO:0000313" key="1">
    <source>
        <dbReference type="EnsemblPlants" id="AVESA.00010b.r2.1AG0052970.1.CDS.1"/>
    </source>
</evidence>
<sequence>MASRRFLDYDPFGYYHYPSPSYYHNPSAFQEPAVRHRSPRVYYRQRPDSARSPTRNGGFFFWDDDESPEPVMREVLRPRPRSSRSVSSVPVQFVGYDFEPERKTVAVPKKRVPSPEEATVMVQAAARGFVARRMVRAVRAVEREAEVVATRLAAEADALRVDSRGRIAIGEELMRLLFRLDAVRGVTEYRKKVTKKVLALQDAVDALEAKPAQAAAEAETVEMSAVESGMMVPELPQSREQDVQIGSNVAPDSSAVETTAAEMDMEVNGGRAVEADSAAATETFAAESTIVGEEATEAEAEWEMVTEDDALDGENPQSKAQQQEAVTKKKTEAASADGLDAKKVIEMVAALCERSVQQCELIGALAERVDMLERTVRRVEEADRRRQRIKKIKTEGKINDKAAKNFYCDL</sequence>